<name>A0YA32_9GAMM</name>
<dbReference type="InterPro" id="IPR007813">
    <property type="entry name" value="PilN"/>
</dbReference>
<comment type="caution">
    <text evidence="1">The sequence shown here is derived from an EMBL/GenBank/DDBJ whole genome shotgun (WGS) entry which is preliminary data.</text>
</comment>
<sequence length="177" mass="19761">MIAIVAIIFIVMLVATVWVTVDKNSQSSLLKPLLQQEQLLSGELEQLRAEMTRSKNDKTLDNSIAELNNDVLFRRRLLEELDPAGADLGEGFSEHLQGLARQSVDGLWLTNILLQEGGLYLSLSGRATSPELVPRFLKNLAEEPIYQGHSFRIFKINSPDDGGKILDFEIKARGLDE</sequence>
<proteinExistence type="predicted"/>
<dbReference type="EMBL" id="AAVT01000001">
    <property type="protein sequence ID" value="EAW32986.1"/>
    <property type="molecule type" value="Genomic_DNA"/>
</dbReference>
<evidence type="ECO:0008006" key="3">
    <source>
        <dbReference type="Google" id="ProtNLM"/>
    </source>
</evidence>
<organism evidence="1 2">
    <name type="scientific">marine gamma proteobacterium HTCC2143</name>
    <dbReference type="NCBI Taxonomy" id="247633"/>
    <lineage>
        <taxon>Bacteria</taxon>
        <taxon>Pseudomonadati</taxon>
        <taxon>Pseudomonadota</taxon>
        <taxon>Gammaproteobacteria</taxon>
        <taxon>Cellvibrionales</taxon>
        <taxon>Spongiibacteraceae</taxon>
        <taxon>BD1-7 clade</taxon>
    </lineage>
</organism>
<reference evidence="1 2" key="1">
    <citation type="journal article" date="2010" name="J. Bacteriol.">
        <title>Genome sequence of the oligotrophic marine Gammaproteobacterium HTCC2143, isolated from the Oregon Coast.</title>
        <authorList>
            <person name="Oh H.M."/>
            <person name="Kang I."/>
            <person name="Ferriera S."/>
            <person name="Giovannoni S.J."/>
            <person name="Cho J.C."/>
        </authorList>
    </citation>
    <scope>NUCLEOTIDE SEQUENCE [LARGE SCALE GENOMIC DNA]</scope>
    <source>
        <strain evidence="1 2">HTCC2143</strain>
    </source>
</reference>
<gene>
    <name evidence="1" type="ORF">GP2143_17061</name>
</gene>
<dbReference type="AlphaFoldDB" id="A0YA32"/>
<dbReference type="Pfam" id="PF05137">
    <property type="entry name" value="PilN"/>
    <property type="match status" value="1"/>
</dbReference>
<accession>A0YA32</accession>
<protein>
    <recommendedName>
        <fullName evidence="3">MSHA biogenesis protein MshI</fullName>
    </recommendedName>
</protein>
<keyword evidence="2" id="KW-1185">Reference proteome</keyword>
<dbReference type="STRING" id="247633.GP2143_17061"/>
<evidence type="ECO:0000313" key="2">
    <source>
        <dbReference type="Proteomes" id="UP000004931"/>
    </source>
</evidence>
<dbReference type="Proteomes" id="UP000004931">
    <property type="component" value="Unassembled WGS sequence"/>
</dbReference>
<dbReference type="eggNOG" id="COG3166">
    <property type="taxonomic scope" value="Bacteria"/>
</dbReference>
<evidence type="ECO:0000313" key="1">
    <source>
        <dbReference type="EMBL" id="EAW32986.1"/>
    </source>
</evidence>